<organism evidence="2 3">
    <name type="scientific">Leptomonas pyrrhocoris</name>
    <name type="common">Firebug parasite</name>
    <dbReference type="NCBI Taxonomy" id="157538"/>
    <lineage>
        <taxon>Eukaryota</taxon>
        <taxon>Discoba</taxon>
        <taxon>Euglenozoa</taxon>
        <taxon>Kinetoplastea</taxon>
        <taxon>Metakinetoplastina</taxon>
        <taxon>Trypanosomatida</taxon>
        <taxon>Trypanosomatidae</taxon>
        <taxon>Leishmaniinae</taxon>
        <taxon>Leptomonas</taxon>
    </lineage>
</organism>
<dbReference type="VEuPathDB" id="TriTrypDB:LpyrH10_06_3640"/>
<evidence type="ECO:0000313" key="3">
    <source>
        <dbReference type="Proteomes" id="UP000037923"/>
    </source>
</evidence>
<sequence length="88" mass="10124">MGKRTKKAPKQKQKLAMADRPRKLTKKGKIKHKRGDLKMVAARNVSFQIKQGKGGKYIKTGERKCNIHTVCDCVKRTDPARMRFISNR</sequence>
<gene>
    <name evidence="2" type="ORF">ABB37_03994</name>
</gene>
<name>A0A0M9G3U2_LEPPY</name>
<dbReference type="OrthoDB" id="260185at2759"/>
<protein>
    <submittedName>
        <fullName evidence="2">Phosphoprotein lepp12 (LEPP12)</fullName>
    </submittedName>
</protein>
<keyword evidence="3" id="KW-1185">Reference proteome</keyword>
<proteinExistence type="predicted"/>
<accession>A0A0M9G3U2</accession>
<dbReference type="RefSeq" id="XP_015660126.1">
    <property type="nucleotide sequence ID" value="XM_015801506.1"/>
</dbReference>
<feature type="compositionally biased region" description="Basic residues" evidence="1">
    <location>
        <begin position="1"/>
        <end position="13"/>
    </location>
</feature>
<reference evidence="2 3" key="1">
    <citation type="submission" date="2015-07" db="EMBL/GenBank/DDBJ databases">
        <title>High-quality genome of monoxenous trypanosomatid Leptomonas pyrrhocoris.</title>
        <authorList>
            <person name="Flegontov P."/>
            <person name="Butenko A."/>
            <person name="Firsov S."/>
            <person name="Vlcek C."/>
            <person name="Logacheva M.D."/>
            <person name="Field M."/>
            <person name="Filatov D."/>
            <person name="Flegontova O."/>
            <person name="Gerasimov E."/>
            <person name="Jackson A.P."/>
            <person name="Kelly S."/>
            <person name="Opperdoes F."/>
            <person name="O'Reilly A."/>
            <person name="Votypka J."/>
            <person name="Yurchenko V."/>
            <person name="Lukes J."/>
        </authorList>
    </citation>
    <scope>NUCLEOTIDE SEQUENCE [LARGE SCALE GENOMIC DNA]</scope>
    <source>
        <strain evidence="2">H10</strain>
    </source>
</reference>
<evidence type="ECO:0000256" key="1">
    <source>
        <dbReference type="SAM" id="MobiDB-lite"/>
    </source>
</evidence>
<dbReference type="EMBL" id="LGTL01000006">
    <property type="protein sequence ID" value="KPA81687.1"/>
    <property type="molecule type" value="Genomic_DNA"/>
</dbReference>
<dbReference type="GeneID" id="26904285"/>
<comment type="caution">
    <text evidence="2">The sequence shown here is derived from an EMBL/GenBank/DDBJ whole genome shotgun (WGS) entry which is preliminary data.</text>
</comment>
<dbReference type="AlphaFoldDB" id="A0A0M9G3U2"/>
<dbReference type="Proteomes" id="UP000037923">
    <property type="component" value="Unassembled WGS sequence"/>
</dbReference>
<evidence type="ECO:0000313" key="2">
    <source>
        <dbReference type="EMBL" id="KPA81687.1"/>
    </source>
</evidence>
<dbReference type="OMA" id="KWIRTEN"/>
<feature type="compositionally biased region" description="Basic residues" evidence="1">
    <location>
        <begin position="23"/>
        <end position="32"/>
    </location>
</feature>
<feature type="region of interest" description="Disordered" evidence="1">
    <location>
        <begin position="1"/>
        <end position="32"/>
    </location>
</feature>